<dbReference type="Proteomes" id="UP000198825">
    <property type="component" value="Chromosome I"/>
</dbReference>
<accession>A0A1H2M3D9</accession>
<evidence type="ECO:0000256" key="3">
    <source>
        <dbReference type="PIRSR" id="PIRSR639383-2"/>
    </source>
</evidence>
<feature type="domain" description="HIT" evidence="6">
    <location>
        <begin position="67"/>
        <end position="177"/>
    </location>
</feature>
<dbReference type="STRING" id="546874.SAMN04488544_1287"/>
<feature type="compositionally biased region" description="Low complexity" evidence="5">
    <location>
        <begin position="1"/>
        <end position="14"/>
    </location>
</feature>
<proteinExistence type="predicted"/>
<evidence type="ECO:0000259" key="6">
    <source>
        <dbReference type="PROSITE" id="PS51084"/>
    </source>
</evidence>
<evidence type="ECO:0000256" key="4">
    <source>
        <dbReference type="PROSITE-ProRule" id="PRU00464"/>
    </source>
</evidence>
<dbReference type="PANTHER" id="PTHR42997:SF1">
    <property type="entry name" value="AP-4-A PHOSPHORYLASE"/>
    <property type="match status" value="1"/>
</dbReference>
<feature type="active site" description="Tele-AMP-histidine intermediate" evidence="2">
    <location>
        <position position="164"/>
    </location>
</feature>
<dbReference type="InterPro" id="IPR036265">
    <property type="entry name" value="HIT-like_sf"/>
</dbReference>
<evidence type="ECO:0000256" key="1">
    <source>
        <dbReference type="ARBA" id="ARBA00022741"/>
    </source>
</evidence>
<evidence type="ECO:0000256" key="2">
    <source>
        <dbReference type="PIRSR" id="PIRSR639383-1"/>
    </source>
</evidence>
<dbReference type="GO" id="GO:0016787">
    <property type="term" value="F:hydrolase activity"/>
    <property type="evidence" value="ECO:0007669"/>
    <property type="project" value="UniProtKB-KW"/>
</dbReference>
<dbReference type="EMBL" id="LT629799">
    <property type="protein sequence ID" value="SDU87401.1"/>
    <property type="molecule type" value="Genomic_DNA"/>
</dbReference>
<dbReference type="Pfam" id="PF01230">
    <property type="entry name" value="HIT"/>
    <property type="match status" value="1"/>
</dbReference>
<evidence type="ECO:0000256" key="5">
    <source>
        <dbReference type="SAM" id="MobiDB-lite"/>
    </source>
</evidence>
<reference evidence="8" key="1">
    <citation type="submission" date="2016-10" db="EMBL/GenBank/DDBJ databases">
        <authorList>
            <person name="Varghese N."/>
            <person name="Submissions S."/>
        </authorList>
    </citation>
    <scope>NUCLEOTIDE SEQUENCE [LARGE SCALE GENOMIC DNA]</scope>
    <source>
        <strain evidence="8">DSM 21743</strain>
    </source>
</reference>
<feature type="region of interest" description="Disordered" evidence="5">
    <location>
        <begin position="1"/>
        <end position="40"/>
    </location>
</feature>
<gene>
    <name evidence="7" type="ORF">SAMN04488544_1287</name>
</gene>
<dbReference type="OrthoDB" id="9784774at2"/>
<keyword evidence="1" id="KW-0547">Nucleotide-binding</keyword>
<dbReference type="InterPro" id="IPR039383">
    <property type="entry name" value="FHIT"/>
</dbReference>
<dbReference type="SUPFAM" id="SSF54197">
    <property type="entry name" value="HIT-like"/>
    <property type="match status" value="1"/>
</dbReference>
<organism evidence="7 8">
    <name type="scientific">Microlunatus sagamiharensis</name>
    <dbReference type="NCBI Taxonomy" id="546874"/>
    <lineage>
        <taxon>Bacteria</taxon>
        <taxon>Bacillati</taxon>
        <taxon>Actinomycetota</taxon>
        <taxon>Actinomycetes</taxon>
        <taxon>Propionibacteriales</taxon>
        <taxon>Propionibacteriaceae</taxon>
        <taxon>Microlunatus</taxon>
    </lineage>
</organism>
<dbReference type="PANTHER" id="PTHR42997">
    <property type="entry name" value="HIT FAMILY HYDROLASE"/>
    <property type="match status" value="1"/>
</dbReference>
<dbReference type="PROSITE" id="PS51084">
    <property type="entry name" value="HIT_2"/>
    <property type="match status" value="1"/>
</dbReference>
<dbReference type="CDD" id="cd01275">
    <property type="entry name" value="FHIT"/>
    <property type="match status" value="1"/>
</dbReference>
<evidence type="ECO:0000313" key="7">
    <source>
        <dbReference type="EMBL" id="SDU87401.1"/>
    </source>
</evidence>
<feature type="short sequence motif" description="Histidine triad motif" evidence="4">
    <location>
        <begin position="162"/>
        <end position="166"/>
    </location>
</feature>
<evidence type="ECO:0000313" key="8">
    <source>
        <dbReference type="Proteomes" id="UP000198825"/>
    </source>
</evidence>
<name>A0A1H2M3D9_9ACTN</name>
<dbReference type="InterPro" id="IPR052908">
    <property type="entry name" value="AP-4-A_phosphorylase"/>
</dbReference>
<dbReference type="Gene3D" id="3.30.428.10">
    <property type="entry name" value="HIT-like"/>
    <property type="match status" value="1"/>
</dbReference>
<keyword evidence="8" id="KW-1185">Reference proteome</keyword>
<protein>
    <submittedName>
        <fullName evidence="7">Diadenosine tetraphosphate (Ap4A) hydrolase</fullName>
    </submittedName>
</protein>
<sequence length="209" mass="22819">MGAAPRPRVGAVPALDEQKRDDVQVEVEGEGTRPGDPDGFQRLWTPHRMVYIGGQDKPRTADAADCPFCTIPQRGDDREALIVHRDELAYVVLNLYPYSPGHLLVCPYRHVADYTDLTTEETHAVARLTQQCMRVVRAASAPDGFNLGLNQGAIAGAGIAAHLHQHVVPRWSGDANFLPVVGQTKALPQLLDQTWQVVTDAWARVAGDA</sequence>
<feature type="binding site" evidence="3">
    <location>
        <position position="94"/>
    </location>
    <ligand>
        <name>substrate</name>
    </ligand>
</feature>
<dbReference type="InterPro" id="IPR011146">
    <property type="entry name" value="HIT-like"/>
</dbReference>
<feature type="binding site" evidence="3">
    <location>
        <position position="166"/>
    </location>
    <ligand>
        <name>substrate</name>
    </ligand>
</feature>
<dbReference type="GO" id="GO:0000166">
    <property type="term" value="F:nucleotide binding"/>
    <property type="evidence" value="ECO:0007669"/>
    <property type="project" value="UniProtKB-KW"/>
</dbReference>
<dbReference type="AlphaFoldDB" id="A0A1H2M3D9"/>
<keyword evidence="7" id="KW-0378">Hydrolase</keyword>